<dbReference type="EMBL" id="CP003240">
    <property type="protein sequence ID" value="AFK57566.1"/>
    <property type="molecule type" value="Genomic_DNA"/>
</dbReference>
<sequence>MQYPVLIEDGSETTAFGVVFPDLPGCFSAGDTLGSALLAAREAAAAWIEAAVEAGTAIPAPSGPGDVRNLADGKGWTLHLIDLDRPDDGVR</sequence>
<dbReference type="Pfam" id="PF15919">
    <property type="entry name" value="HicB_lk_antitox"/>
    <property type="match status" value="1"/>
</dbReference>
<reference evidence="2 3" key="1">
    <citation type="journal article" date="2012" name="J. Am. Chem. Soc.">
        <title>Bacterial biosynthesis and maturation of the didemnin anti-cancer agents.</title>
        <authorList>
            <person name="Xu Y."/>
            <person name="Kersten R.D."/>
            <person name="Nam S.J."/>
            <person name="Lu L."/>
            <person name="Al-Suwailem A.M."/>
            <person name="Zheng H."/>
            <person name="Fenical W."/>
            <person name="Dorrestein P.C."/>
            <person name="Moore B.S."/>
            <person name="Qian P.Y."/>
        </authorList>
    </citation>
    <scope>NUCLEOTIDE SEQUENCE [LARGE SCALE GENOMIC DNA]</scope>
    <source>
        <strain evidence="2 3">KA081020-065</strain>
    </source>
</reference>
<accession>I3TXS8</accession>
<dbReference type="Gene3D" id="3.30.160.250">
    <property type="match status" value="1"/>
</dbReference>
<dbReference type="Proteomes" id="UP000005258">
    <property type="component" value="Plasmid pTM4"/>
</dbReference>
<dbReference type="HOGENOM" id="CLU_114047_1_2_5"/>
<dbReference type="SUPFAM" id="SSF143100">
    <property type="entry name" value="TTHA1013/TTHA0281-like"/>
    <property type="match status" value="1"/>
</dbReference>
<dbReference type="GO" id="GO:0003677">
    <property type="term" value="F:DNA binding"/>
    <property type="evidence" value="ECO:0007669"/>
    <property type="project" value="UniProtKB-KW"/>
</dbReference>
<organism evidence="2 3">
    <name type="scientific">Tistrella mobilis (strain KA081020-065)</name>
    <dbReference type="NCBI Taxonomy" id="1110502"/>
    <lineage>
        <taxon>Bacteria</taxon>
        <taxon>Pseudomonadati</taxon>
        <taxon>Pseudomonadota</taxon>
        <taxon>Alphaproteobacteria</taxon>
        <taxon>Geminicoccales</taxon>
        <taxon>Geminicoccaceae</taxon>
        <taxon>Tistrella</taxon>
    </lineage>
</organism>
<keyword evidence="2" id="KW-0238">DNA-binding</keyword>
<dbReference type="AlphaFoldDB" id="I3TXS8"/>
<dbReference type="PANTHER" id="PTHR34504:SF2">
    <property type="entry name" value="UPF0150 PROTEIN SSL0259"/>
    <property type="match status" value="1"/>
</dbReference>
<keyword evidence="3" id="KW-1185">Reference proteome</keyword>
<gene>
    <name evidence="2" type="ordered locus">TMO_d0014</name>
</gene>
<evidence type="ECO:0000313" key="3">
    <source>
        <dbReference type="Proteomes" id="UP000005258"/>
    </source>
</evidence>
<evidence type="ECO:0000313" key="2">
    <source>
        <dbReference type="EMBL" id="AFK57566.1"/>
    </source>
</evidence>
<feature type="domain" description="HicB-like antitoxin of toxin-antitoxin system" evidence="1">
    <location>
        <begin position="3"/>
        <end position="84"/>
    </location>
</feature>
<dbReference type="PATRIC" id="fig|1110502.3.peg.5840"/>
<dbReference type="InterPro" id="IPR051404">
    <property type="entry name" value="TA_system_antitoxin"/>
</dbReference>
<geneLocation type="plasmid" evidence="2 3">
    <name>pTM4</name>
</geneLocation>
<dbReference type="InterPro" id="IPR035069">
    <property type="entry name" value="TTHA1013/TTHA0281-like"/>
</dbReference>
<name>I3TXS8_TISMK</name>
<dbReference type="PANTHER" id="PTHR34504">
    <property type="entry name" value="ANTITOXIN HICB"/>
    <property type="match status" value="1"/>
</dbReference>
<protein>
    <submittedName>
        <fullName evidence="2">CopG family DNA-binding protein</fullName>
    </submittedName>
</protein>
<dbReference type="InterPro" id="IPR031807">
    <property type="entry name" value="HicB-like"/>
</dbReference>
<dbReference type="KEGG" id="tmo:TMO_d0014"/>
<proteinExistence type="predicted"/>
<evidence type="ECO:0000259" key="1">
    <source>
        <dbReference type="Pfam" id="PF15919"/>
    </source>
</evidence>
<keyword evidence="2" id="KW-0614">Plasmid</keyword>
<dbReference type="RefSeq" id="WP_014748555.1">
    <property type="nucleotide sequence ID" value="NC_017959.1"/>
</dbReference>